<organism evidence="9">
    <name type="scientific">uncultured Desulfobacteraceae bacterium</name>
    <dbReference type="NCBI Taxonomy" id="218296"/>
    <lineage>
        <taxon>Bacteria</taxon>
        <taxon>Pseudomonadati</taxon>
        <taxon>Thermodesulfobacteriota</taxon>
        <taxon>Desulfobacteria</taxon>
        <taxon>Desulfobacterales</taxon>
        <taxon>Desulfobacteraceae</taxon>
        <taxon>environmental samples</taxon>
    </lineage>
</organism>
<accession>A0A484HLU0</accession>
<keyword evidence="5 7" id="KW-1133">Transmembrane helix</keyword>
<evidence type="ECO:0000256" key="3">
    <source>
        <dbReference type="ARBA" id="ARBA00022475"/>
    </source>
</evidence>
<dbReference type="PRINTS" id="PR01837">
    <property type="entry name" value="MGTCSAPBPROT"/>
</dbReference>
<feature type="transmembrane region" description="Helical" evidence="7">
    <location>
        <begin position="6"/>
        <end position="26"/>
    </location>
</feature>
<keyword evidence="3" id="KW-1003">Cell membrane</keyword>
<evidence type="ECO:0000259" key="8">
    <source>
        <dbReference type="Pfam" id="PF02308"/>
    </source>
</evidence>
<evidence type="ECO:0000256" key="6">
    <source>
        <dbReference type="ARBA" id="ARBA00023136"/>
    </source>
</evidence>
<sequence>MFANTQVWMDLFLKFSAATILSGAIGLEREYHGRAAGLRTHILVCLASTAIMSISQAAQAVFESQGAESVFRIDPWRLAAGIVTGIGFLGGGAILKSNDLIRGLTTAACVWFVAAIGIIIGSGLYAPAIMITLFGLAVLTGLEPLGNRIPSEKFGRIEIVSEMASAEKIENACLNILRQYAISIVGTVISADSETGQRTLTLEIRTRKVKNKHEILKKLFYLPNVKSVRW</sequence>
<gene>
    <name evidence="9" type="ORF">EPICR_40138</name>
</gene>
<name>A0A484HLU0_9BACT</name>
<proteinExistence type="inferred from homology"/>
<reference evidence="9" key="1">
    <citation type="submission" date="2019-01" db="EMBL/GenBank/DDBJ databases">
        <authorList>
            <consortium name="Genoscope - CEA"/>
            <person name="William W."/>
        </authorList>
    </citation>
    <scope>NUCLEOTIDE SEQUENCE</scope>
    <source>
        <strain evidence="9">CR-1</strain>
    </source>
</reference>
<dbReference type="EMBL" id="CAACVI010000034">
    <property type="protein sequence ID" value="VEN74556.1"/>
    <property type="molecule type" value="Genomic_DNA"/>
</dbReference>
<feature type="transmembrane region" description="Helical" evidence="7">
    <location>
        <begin position="100"/>
        <end position="120"/>
    </location>
</feature>
<dbReference type="AlphaFoldDB" id="A0A484HLU0"/>
<keyword evidence="6 7" id="KW-0472">Membrane</keyword>
<feature type="transmembrane region" description="Helical" evidence="7">
    <location>
        <begin position="38"/>
        <end position="58"/>
    </location>
</feature>
<evidence type="ECO:0000256" key="4">
    <source>
        <dbReference type="ARBA" id="ARBA00022692"/>
    </source>
</evidence>
<dbReference type="InterPro" id="IPR003416">
    <property type="entry name" value="MgtC/SapB/SrpB/YhiD_fam"/>
</dbReference>
<dbReference type="Pfam" id="PF02308">
    <property type="entry name" value="MgtC"/>
    <property type="match status" value="1"/>
</dbReference>
<evidence type="ECO:0000256" key="7">
    <source>
        <dbReference type="SAM" id="Phobius"/>
    </source>
</evidence>
<comment type="subcellular location">
    <subcellularLocation>
        <location evidence="1">Cell membrane</location>
        <topology evidence="1">Multi-pass membrane protein</topology>
    </subcellularLocation>
</comment>
<dbReference type="InterPro" id="IPR049177">
    <property type="entry name" value="MgtC_SapB_SrpB_YhiD_N"/>
</dbReference>
<dbReference type="GO" id="GO:0005886">
    <property type="term" value="C:plasma membrane"/>
    <property type="evidence" value="ECO:0007669"/>
    <property type="project" value="UniProtKB-SubCell"/>
</dbReference>
<dbReference type="PANTHER" id="PTHR33778:SF1">
    <property type="entry name" value="MAGNESIUM TRANSPORTER YHID-RELATED"/>
    <property type="match status" value="1"/>
</dbReference>
<keyword evidence="4 7" id="KW-0812">Transmembrane</keyword>
<evidence type="ECO:0000256" key="2">
    <source>
        <dbReference type="ARBA" id="ARBA00009298"/>
    </source>
</evidence>
<comment type="similarity">
    <text evidence="2">Belongs to the MgtC/SapB family.</text>
</comment>
<evidence type="ECO:0000256" key="1">
    <source>
        <dbReference type="ARBA" id="ARBA00004651"/>
    </source>
</evidence>
<protein>
    <submittedName>
        <fullName evidence="9">Putative magnesium transporter YhiD</fullName>
    </submittedName>
</protein>
<feature type="domain" description="MgtC/SapB/SrpB/YhiD N-terminal" evidence="8">
    <location>
        <begin position="17"/>
        <end position="146"/>
    </location>
</feature>
<evidence type="ECO:0000256" key="5">
    <source>
        <dbReference type="ARBA" id="ARBA00022989"/>
    </source>
</evidence>
<feature type="transmembrane region" description="Helical" evidence="7">
    <location>
        <begin position="78"/>
        <end position="95"/>
    </location>
</feature>
<dbReference type="PANTHER" id="PTHR33778">
    <property type="entry name" value="PROTEIN MGTC"/>
    <property type="match status" value="1"/>
</dbReference>
<evidence type="ECO:0000313" key="9">
    <source>
        <dbReference type="EMBL" id="VEN74556.1"/>
    </source>
</evidence>